<protein>
    <submittedName>
        <fullName evidence="1">Uncharacterized protein</fullName>
    </submittedName>
</protein>
<dbReference type="Proteomes" id="UP001172386">
    <property type="component" value="Unassembled WGS sequence"/>
</dbReference>
<sequence>MAGQGLRPIQEDRTSTSRLDSHAILDPTSSEDDTTPTVSVQGSSTPRTSSQSSADDSGAHHVIKLSSIEDVMPRAYIRICYVYRVPDEQRLDSALARLRCFVRQTIDAKPYLAGYVTDVETKGNGARRSEIRFSTHDFLSYPQVEARVLLDDDGEPLNYAELDKQGCPPSWIRPEKVSALQENVGPEDRSAPVFRVQANILQGGLVVSFYLHHCISDGTGFDLLTTGDLMHDSYSFKRNLSSRHLLVEGLEDRLKLFAAQKTAIRYRLSEASPNQLNTRQLQARRRDQDPPFPQSKPGRGCIIMISWHKIESAYLSFNFNTSTTKHTRQSILMALLWRHMTRARRPSVSESPDIKTSRLFIPVDIRQRLNEPLPAGYFGSAVDSATAKLSLDALTAAGGKSLEEISTIIRRAVDRVDDSYVRECIALANSADALTDVSDVQASNMNRSTGADMYITSWLRLRSYQCDLGMGLGGPDWVRKPWSRDPGSCIILPQKGPSPDYYEAVVQMTETDMERLLHDKDFMDFVIRVID</sequence>
<dbReference type="EMBL" id="JAPDRQ010000062">
    <property type="protein sequence ID" value="KAJ9657563.1"/>
    <property type="molecule type" value="Genomic_DNA"/>
</dbReference>
<evidence type="ECO:0000313" key="1">
    <source>
        <dbReference type="EMBL" id="KAJ9657563.1"/>
    </source>
</evidence>
<comment type="caution">
    <text evidence="1">The sequence shown here is derived from an EMBL/GenBank/DDBJ whole genome shotgun (WGS) entry which is preliminary data.</text>
</comment>
<proteinExistence type="predicted"/>
<name>A0ACC3A940_9EURO</name>
<keyword evidence="2" id="KW-1185">Reference proteome</keyword>
<reference evidence="1" key="1">
    <citation type="submission" date="2022-10" db="EMBL/GenBank/DDBJ databases">
        <title>Culturing micro-colonial fungi from biological soil crusts in the Mojave desert and describing Neophaeococcomyces mojavensis, and introducing the new genera and species Taxawa tesnikishii.</title>
        <authorList>
            <person name="Kurbessoian T."/>
            <person name="Stajich J.E."/>
        </authorList>
    </citation>
    <scope>NUCLEOTIDE SEQUENCE</scope>
    <source>
        <strain evidence="1">JES_112</strain>
    </source>
</reference>
<gene>
    <name evidence="1" type="ORF">H2198_004209</name>
</gene>
<accession>A0ACC3A940</accession>
<evidence type="ECO:0000313" key="2">
    <source>
        <dbReference type="Proteomes" id="UP001172386"/>
    </source>
</evidence>
<organism evidence="1 2">
    <name type="scientific">Neophaeococcomyces mojaviensis</name>
    <dbReference type="NCBI Taxonomy" id="3383035"/>
    <lineage>
        <taxon>Eukaryota</taxon>
        <taxon>Fungi</taxon>
        <taxon>Dikarya</taxon>
        <taxon>Ascomycota</taxon>
        <taxon>Pezizomycotina</taxon>
        <taxon>Eurotiomycetes</taxon>
        <taxon>Chaetothyriomycetidae</taxon>
        <taxon>Chaetothyriales</taxon>
        <taxon>Chaetothyriales incertae sedis</taxon>
        <taxon>Neophaeococcomyces</taxon>
    </lineage>
</organism>